<dbReference type="AlphaFoldDB" id="A0A9W8AA44"/>
<accession>A0A9W8AA44</accession>
<feature type="region of interest" description="Disordered" evidence="1">
    <location>
        <begin position="272"/>
        <end position="324"/>
    </location>
</feature>
<feature type="compositionally biased region" description="Polar residues" evidence="1">
    <location>
        <begin position="303"/>
        <end position="324"/>
    </location>
</feature>
<proteinExistence type="predicted"/>
<name>A0A9W8AA44_9FUNG</name>
<protein>
    <submittedName>
        <fullName evidence="2">Uncharacterized protein</fullName>
    </submittedName>
</protein>
<reference evidence="2" key="1">
    <citation type="submission" date="2022-07" db="EMBL/GenBank/DDBJ databases">
        <title>Phylogenomic reconstructions and comparative analyses of Kickxellomycotina fungi.</title>
        <authorList>
            <person name="Reynolds N.K."/>
            <person name="Stajich J.E."/>
            <person name="Barry K."/>
            <person name="Grigoriev I.V."/>
            <person name="Crous P."/>
            <person name="Smith M.E."/>
        </authorList>
    </citation>
    <scope>NUCLEOTIDE SEQUENCE</scope>
    <source>
        <strain evidence="2">NBRC 100468</strain>
    </source>
</reference>
<dbReference type="EMBL" id="JANBPU010000001">
    <property type="protein sequence ID" value="KAJ1922337.1"/>
    <property type="molecule type" value="Genomic_DNA"/>
</dbReference>
<feature type="compositionally biased region" description="Polar residues" evidence="1">
    <location>
        <begin position="110"/>
        <end position="138"/>
    </location>
</feature>
<comment type="caution">
    <text evidence="2">The sequence shown here is derived from an EMBL/GenBank/DDBJ whole genome shotgun (WGS) entry which is preliminary data.</text>
</comment>
<sequence>MGVEFKSPELGKDKFGYGGDGQVVGVEECGERIDRLLRKVQQSRREATVRREISSSTIAPGTPTRFDIDYHPGEFGTNTGKRHQDTHRQRSKTICIESPMSTVRVKQLEQPKTTSNDKNTPAPAKNNTQAKPQRVSTTDIRKKLEALREKRRKAQMPDSILSPRSLSEKSPCTRGPSGGLGIVGDPEPMDDTDDSSSTQVDFFDQESVVAMFQEIPLQLKDPDWDKRVYYHHISQTNDEYKRLVDDIKILDCRDECLTEMVGSRRAEKLRLPSPKDLIKSGDAPNITLRNRQSHSSPHRPELNSASDSKEATSSTDSESTFSVFPNSNSIDLSADFWLEQQPGKPMPTSPLGVGEDNIEAITEWLEEDSDGEGSDSTSDVDLSFDWTRDGFGYMEFRRLSRMPANSQQAQDSEKTPKHSAPPSNTTTPATGLRYAMNDNRPATQLLKPGEHRVSMSTIMEASHERDSCSVAMASLNQNIKSPLLPSQHVKGATPTATQAPLPAPEGKAPLAAMSKNPTSISSFASPFLSQHQHQPRNSYEAMQINLVHKLRKENEYLKSEVQQTKSAIAALTRLVLRHQENFYSNVDSIRTQLGQLSISPPASPSQAYDP</sequence>
<feature type="region of interest" description="Disordered" evidence="1">
    <location>
        <begin position="48"/>
        <end position="198"/>
    </location>
</feature>
<keyword evidence="3" id="KW-1185">Reference proteome</keyword>
<evidence type="ECO:0000313" key="2">
    <source>
        <dbReference type="EMBL" id="KAJ1922337.1"/>
    </source>
</evidence>
<feature type="compositionally biased region" description="Low complexity" evidence="1">
    <location>
        <begin position="420"/>
        <end position="430"/>
    </location>
</feature>
<evidence type="ECO:0000313" key="3">
    <source>
        <dbReference type="Proteomes" id="UP001150538"/>
    </source>
</evidence>
<organism evidence="2 3">
    <name type="scientific">Mycoemilia scoparia</name>
    <dbReference type="NCBI Taxonomy" id="417184"/>
    <lineage>
        <taxon>Eukaryota</taxon>
        <taxon>Fungi</taxon>
        <taxon>Fungi incertae sedis</taxon>
        <taxon>Zoopagomycota</taxon>
        <taxon>Kickxellomycotina</taxon>
        <taxon>Kickxellomycetes</taxon>
        <taxon>Kickxellales</taxon>
        <taxon>Kickxellaceae</taxon>
        <taxon>Mycoemilia</taxon>
    </lineage>
</organism>
<dbReference type="OrthoDB" id="5594704at2759"/>
<evidence type="ECO:0000256" key="1">
    <source>
        <dbReference type="SAM" id="MobiDB-lite"/>
    </source>
</evidence>
<gene>
    <name evidence="2" type="ORF">H4219_000199</name>
</gene>
<feature type="compositionally biased region" description="Basic and acidic residues" evidence="1">
    <location>
        <begin position="139"/>
        <end position="148"/>
    </location>
</feature>
<dbReference type="Proteomes" id="UP001150538">
    <property type="component" value="Unassembled WGS sequence"/>
</dbReference>
<feature type="region of interest" description="Disordered" evidence="1">
    <location>
        <begin position="402"/>
        <end position="435"/>
    </location>
</feature>